<accession>A0A8J6G8T1</accession>
<dbReference type="Gene3D" id="1.25.40.180">
    <property type="match status" value="1"/>
</dbReference>
<evidence type="ECO:0000313" key="1">
    <source>
        <dbReference type="EMBL" id="KAH0505413.1"/>
    </source>
</evidence>
<name>A0A8J6G8T1_MICOH</name>
<dbReference type="GO" id="GO:0003723">
    <property type="term" value="F:RNA binding"/>
    <property type="evidence" value="ECO:0007669"/>
    <property type="project" value="TreeGrafter"/>
</dbReference>
<dbReference type="SUPFAM" id="SSF48371">
    <property type="entry name" value="ARM repeat"/>
    <property type="match status" value="1"/>
</dbReference>
<dbReference type="InterPro" id="IPR016024">
    <property type="entry name" value="ARM-type_fold"/>
</dbReference>
<dbReference type="PANTHER" id="PTHR18034:SF3">
    <property type="entry name" value="PRE-MRNA-SPLICING FACTOR CWC22 HOMOLOG"/>
    <property type="match status" value="1"/>
</dbReference>
<dbReference type="InterPro" id="IPR050781">
    <property type="entry name" value="CWC22_splicing_factor"/>
</dbReference>
<gene>
    <name evidence="1" type="ORF">LTLLF_178920</name>
</gene>
<evidence type="ECO:0000313" key="2">
    <source>
        <dbReference type="Proteomes" id="UP000710432"/>
    </source>
</evidence>
<organism evidence="1 2">
    <name type="scientific">Microtus ochrogaster</name>
    <name type="common">Prairie vole</name>
    <dbReference type="NCBI Taxonomy" id="79684"/>
    <lineage>
        <taxon>Eukaryota</taxon>
        <taxon>Metazoa</taxon>
        <taxon>Chordata</taxon>
        <taxon>Craniata</taxon>
        <taxon>Vertebrata</taxon>
        <taxon>Euteleostomi</taxon>
        <taxon>Mammalia</taxon>
        <taxon>Eutheria</taxon>
        <taxon>Euarchontoglires</taxon>
        <taxon>Glires</taxon>
        <taxon>Rodentia</taxon>
        <taxon>Myomorpha</taxon>
        <taxon>Muroidea</taxon>
        <taxon>Cricetidae</taxon>
        <taxon>Arvicolinae</taxon>
        <taxon>Microtus</taxon>
    </lineage>
</organism>
<dbReference type="PANTHER" id="PTHR18034">
    <property type="entry name" value="CELL CYCLE CONTROL PROTEIN CWF22-RELATED"/>
    <property type="match status" value="1"/>
</dbReference>
<protein>
    <submittedName>
        <fullName evidence="1">Pre-mRNA-splicing factor CWC22-like protein</fullName>
    </submittedName>
</protein>
<sequence>MLTLLLERQTHDSVEEAIGFLKECGLKLTQLSPRGTSAIFEHLRDILRLDLAEGDDQFTHMLPLEDDYDPEDVLNIFKMDADFMENEEKYEA</sequence>
<proteinExistence type="predicted"/>
<comment type="caution">
    <text evidence="1">The sequence shown here is derived from an EMBL/GenBank/DDBJ whole genome shotgun (WGS) entry which is preliminary data.</text>
</comment>
<dbReference type="GO" id="GO:0071013">
    <property type="term" value="C:catalytic step 2 spliceosome"/>
    <property type="evidence" value="ECO:0007669"/>
    <property type="project" value="TreeGrafter"/>
</dbReference>
<dbReference type="GO" id="GO:0000398">
    <property type="term" value="P:mRNA splicing, via spliceosome"/>
    <property type="evidence" value="ECO:0007669"/>
    <property type="project" value="TreeGrafter"/>
</dbReference>
<dbReference type="EMBL" id="JAATJU010024551">
    <property type="protein sequence ID" value="KAH0505413.1"/>
    <property type="molecule type" value="Genomic_DNA"/>
</dbReference>
<reference evidence="1" key="1">
    <citation type="submission" date="2020-03" db="EMBL/GenBank/DDBJ databases">
        <title>Studies in the Genomics of Life Span.</title>
        <authorList>
            <person name="Glass D."/>
        </authorList>
    </citation>
    <scope>NUCLEOTIDE SEQUENCE</scope>
    <source>
        <strain evidence="1">LTLLF</strain>
        <tissue evidence="1">Muscle</tissue>
    </source>
</reference>
<dbReference type="Proteomes" id="UP000710432">
    <property type="component" value="Unassembled WGS sequence"/>
</dbReference>
<dbReference type="AlphaFoldDB" id="A0A8J6G8T1"/>